<organism evidence="2">
    <name type="scientific">Mytilinidion resinicola</name>
    <dbReference type="NCBI Taxonomy" id="574789"/>
    <lineage>
        <taxon>Eukaryota</taxon>
        <taxon>Fungi</taxon>
        <taxon>Dikarya</taxon>
        <taxon>Ascomycota</taxon>
        <taxon>Pezizomycotina</taxon>
        <taxon>Dothideomycetes</taxon>
        <taxon>Pleosporomycetidae</taxon>
        <taxon>Mytilinidiales</taxon>
        <taxon>Mytilinidiaceae</taxon>
        <taxon>Mytilinidion</taxon>
    </lineage>
</organism>
<sequence length="193" mass="22134">MEPKIITHARPIKDFLPRIGKQYIESKLVDLAVNLIPPTGIDMNQWLTYQPPKYRTVNQSLSASLTHNPTVITIEVMTSQGTEVAAMVQVGIWVSAWHERVQRLRDSRLSTVTLPVIITSVHEWKLYFAVDRGESIEMLRFPGEIGGTLSLQKIYRLLAVLRRLGKYGMDVYEPWFLDTFFDRSGLPECLRGF</sequence>
<evidence type="ECO:0000313" key="3">
    <source>
        <dbReference type="Proteomes" id="UP000504636"/>
    </source>
</evidence>
<dbReference type="OrthoDB" id="3747161at2759"/>
<keyword evidence="3" id="KW-1185">Reference proteome</keyword>
<dbReference type="RefSeq" id="XP_033578479.1">
    <property type="nucleotide sequence ID" value="XM_033715385.1"/>
</dbReference>
<dbReference type="Proteomes" id="UP000504636">
    <property type="component" value="Unplaced"/>
</dbReference>
<dbReference type="AlphaFoldDB" id="A0A6A6YU73"/>
<protein>
    <recommendedName>
        <fullName evidence="1">PD-(D/E)XK nuclease-like domain-containing protein</fullName>
    </recommendedName>
</protein>
<dbReference type="EMBL" id="MU003698">
    <property type="protein sequence ID" value="KAF2811515.1"/>
    <property type="molecule type" value="Genomic_DNA"/>
</dbReference>
<dbReference type="Pfam" id="PF20516">
    <property type="entry name" value="PDDEXK_12"/>
    <property type="match status" value="1"/>
</dbReference>
<reference evidence="4" key="3">
    <citation type="submission" date="2025-04" db="UniProtKB">
        <authorList>
            <consortium name="RefSeq"/>
        </authorList>
    </citation>
    <scope>IDENTIFICATION</scope>
    <source>
        <strain evidence="4">CBS 304.34</strain>
    </source>
</reference>
<reference evidence="4" key="2">
    <citation type="submission" date="2020-04" db="EMBL/GenBank/DDBJ databases">
        <authorList>
            <consortium name="NCBI Genome Project"/>
        </authorList>
    </citation>
    <scope>NUCLEOTIDE SEQUENCE</scope>
    <source>
        <strain evidence="4">CBS 304.34</strain>
    </source>
</reference>
<feature type="domain" description="PD-(D/E)XK nuclease-like" evidence="1">
    <location>
        <begin position="6"/>
        <end position="172"/>
    </location>
</feature>
<accession>A0A6A6YU73</accession>
<reference evidence="2 4" key="1">
    <citation type="journal article" date="2020" name="Stud. Mycol.">
        <title>101 Dothideomycetes genomes: a test case for predicting lifestyles and emergence of pathogens.</title>
        <authorList>
            <person name="Haridas S."/>
            <person name="Albert R."/>
            <person name="Binder M."/>
            <person name="Bloem J."/>
            <person name="Labutti K."/>
            <person name="Salamov A."/>
            <person name="Andreopoulos B."/>
            <person name="Baker S."/>
            <person name="Barry K."/>
            <person name="Bills G."/>
            <person name="Bluhm B."/>
            <person name="Cannon C."/>
            <person name="Castanera R."/>
            <person name="Culley D."/>
            <person name="Daum C."/>
            <person name="Ezra D."/>
            <person name="Gonzalez J."/>
            <person name="Henrissat B."/>
            <person name="Kuo A."/>
            <person name="Liang C."/>
            <person name="Lipzen A."/>
            <person name="Lutzoni F."/>
            <person name="Magnuson J."/>
            <person name="Mondo S."/>
            <person name="Nolan M."/>
            <person name="Ohm R."/>
            <person name="Pangilinan J."/>
            <person name="Park H.-J."/>
            <person name="Ramirez L."/>
            <person name="Alfaro M."/>
            <person name="Sun H."/>
            <person name="Tritt A."/>
            <person name="Yoshinaga Y."/>
            <person name="Zwiers L.-H."/>
            <person name="Turgeon B."/>
            <person name="Goodwin S."/>
            <person name="Spatafora J."/>
            <person name="Crous P."/>
            <person name="Grigoriev I."/>
        </authorList>
    </citation>
    <scope>NUCLEOTIDE SEQUENCE</scope>
    <source>
        <strain evidence="2 4">CBS 304.34</strain>
    </source>
</reference>
<proteinExistence type="predicted"/>
<evidence type="ECO:0000313" key="2">
    <source>
        <dbReference type="EMBL" id="KAF2811515.1"/>
    </source>
</evidence>
<dbReference type="GeneID" id="54456278"/>
<gene>
    <name evidence="2 4" type="ORF">BDZ99DRAFT_384502</name>
</gene>
<name>A0A6A6YU73_9PEZI</name>
<evidence type="ECO:0000313" key="4">
    <source>
        <dbReference type="RefSeq" id="XP_033578479.1"/>
    </source>
</evidence>
<dbReference type="InterPro" id="IPR046797">
    <property type="entry name" value="PDDEXK_12"/>
</dbReference>
<evidence type="ECO:0000259" key="1">
    <source>
        <dbReference type="Pfam" id="PF20516"/>
    </source>
</evidence>